<reference evidence="2" key="2">
    <citation type="submission" date="2020-11" db="EMBL/GenBank/DDBJ databases">
        <authorList>
            <person name="McCartney M.A."/>
            <person name="Auch B."/>
            <person name="Kono T."/>
            <person name="Mallez S."/>
            <person name="Becker A."/>
            <person name="Gohl D.M."/>
            <person name="Silverstein K.A.T."/>
            <person name="Koren S."/>
            <person name="Bechman K.B."/>
            <person name="Herman A."/>
            <person name="Abrahante J.E."/>
            <person name="Garbe J."/>
        </authorList>
    </citation>
    <scope>NUCLEOTIDE SEQUENCE</scope>
    <source>
        <strain evidence="2">Duluth1</strain>
        <tissue evidence="2">Whole animal</tissue>
    </source>
</reference>
<proteinExistence type="predicted"/>
<dbReference type="AlphaFoldDB" id="A0A9D4BLC1"/>
<feature type="signal peptide" evidence="1">
    <location>
        <begin position="1"/>
        <end position="34"/>
    </location>
</feature>
<evidence type="ECO:0000256" key="1">
    <source>
        <dbReference type="SAM" id="SignalP"/>
    </source>
</evidence>
<organism evidence="2 3">
    <name type="scientific">Dreissena polymorpha</name>
    <name type="common">Zebra mussel</name>
    <name type="synonym">Mytilus polymorpha</name>
    <dbReference type="NCBI Taxonomy" id="45954"/>
    <lineage>
        <taxon>Eukaryota</taxon>
        <taxon>Metazoa</taxon>
        <taxon>Spiralia</taxon>
        <taxon>Lophotrochozoa</taxon>
        <taxon>Mollusca</taxon>
        <taxon>Bivalvia</taxon>
        <taxon>Autobranchia</taxon>
        <taxon>Heteroconchia</taxon>
        <taxon>Euheterodonta</taxon>
        <taxon>Imparidentia</taxon>
        <taxon>Neoheterodontei</taxon>
        <taxon>Myida</taxon>
        <taxon>Dreissenoidea</taxon>
        <taxon>Dreissenidae</taxon>
        <taxon>Dreissena</taxon>
    </lineage>
</organism>
<dbReference type="EMBL" id="JAIWYP010000015">
    <property type="protein sequence ID" value="KAH3699228.1"/>
    <property type="molecule type" value="Genomic_DNA"/>
</dbReference>
<accession>A0A9D4BLC1</accession>
<comment type="caution">
    <text evidence="2">The sequence shown here is derived from an EMBL/GenBank/DDBJ whole genome shotgun (WGS) entry which is preliminary data.</text>
</comment>
<keyword evidence="1" id="KW-0732">Signal</keyword>
<evidence type="ECO:0000313" key="3">
    <source>
        <dbReference type="Proteomes" id="UP000828390"/>
    </source>
</evidence>
<sequence>MFTPVPFCTTLAGAGKRWVILCLRALRFLLPTTGSPPFSTEGILMCGGKHTIRSRSNTVRIQENVIK</sequence>
<feature type="chain" id="PRO_5038680228" description="Secreted protein" evidence="1">
    <location>
        <begin position="35"/>
        <end position="67"/>
    </location>
</feature>
<evidence type="ECO:0000313" key="2">
    <source>
        <dbReference type="EMBL" id="KAH3699228.1"/>
    </source>
</evidence>
<protein>
    <recommendedName>
        <fullName evidence="4">Secreted protein</fullName>
    </recommendedName>
</protein>
<dbReference type="Proteomes" id="UP000828390">
    <property type="component" value="Unassembled WGS sequence"/>
</dbReference>
<gene>
    <name evidence="2" type="ORF">DPMN_074184</name>
</gene>
<reference evidence="2" key="1">
    <citation type="journal article" date="2019" name="bioRxiv">
        <title>The Genome of the Zebra Mussel, Dreissena polymorpha: A Resource for Invasive Species Research.</title>
        <authorList>
            <person name="McCartney M.A."/>
            <person name="Auch B."/>
            <person name="Kono T."/>
            <person name="Mallez S."/>
            <person name="Zhang Y."/>
            <person name="Obille A."/>
            <person name="Becker A."/>
            <person name="Abrahante J.E."/>
            <person name="Garbe J."/>
            <person name="Badalamenti J.P."/>
            <person name="Herman A."/>
            <person name="Mangelson H."/>
            <person name="Liachko I."/>
            <person name="Sullivan S."/>
            <person name="Sone E.D."/>
            <person name="Koren S."/>
            <person name="Silverstein K.A.T."/>
            <person name="Beckman K.B."/>
            <person name="Gohl D.M."/>
        </authorList>
    </citation>
    <scope>NUCLEOTIDE SEQUENCE</scope>
    <source>
        <strain evidence="2">Duluth1</strain>
        <tissue evidence="2">Whole animal</tissue>
    </source>
</reference>
<name>A0A9D4BLC1_DREPO</name>
<keyword evidence="3" id="KW-1185">Reference proteome</keyword>
<evidence type="ECO:0008006" key="4">
    <source>
        <dbReference type="Google" id="ProtNLM"/>
    </source>
</evidence>